<accession>A0A8R7UPY0</accession>
<reference evidence="1" key="3">
    <citation type="submission" date="2022-06" db="UniProtKB">
        <authorList>
            <consortium name="EnsemblPlants"/>
        </authorList>
    </citation>
    <scope>IDENTIFICATION</scope>
</reference>
<evidence type="ECO:0000313" key="2">
    <source>
        <dbReference type="Proteomes" id="UP000015106"/>
    </source>
</evidence>
<reference evidence="2" key="1">
    <citation type="journal article" date="2013" name="Nature">
        <title>Draft genome of the wheat A-genome progenitor Triticum urartu.</title>
        <authorList>
            <person name="Ling H.Q."/>
            <person name="Zhao S."/>
            <person name="Liu D."/>
            <person name="Wang J."/>
            <person name="Sun H."/>
            <person name="Zhang C."/>
            <person name="Fan H."/>
            <person name="Li D."/>
            <person name="Dong L."/>
            <person name="Tao Y."/>
            <person name="Gao C."/>
            <person name="Wu H."/>
            <person name="Li Y."/>
            <person name="Cui Y."/>
            <person name="Guo X."/>
            <person name="Zheng S."/>
            <person name="Wang B."/>
            <person name="Yu K."/>
            <person name="Liang Q."/>
            <person name="Yang W."/>
            <person name="Lou X."/>
            <person name="Chen J."/>
            <person name="Feng M."/>
            <person name="Jian J."/>
            <person name="Zhang X."/>
            <person name="Luo G."/>
            <person name="Jiang Y."/>
            <person name="Liu J."/>
            <person name="Wang Z."/>
            <person name="Sha Y."/>
            <person name="Zhang B."/>
            <person name="Wu H."/>
            <person name="Tang D."/>
            <person name="Shen Q."/>
            <person name="Xue P."/>
            <person name="Zou S."/>
            <person name="Wang X."/>
            <person name="Liu X."/>
            <person name="Wang F."/>
            <person name="Yang Y."/>
            <person name="An X."/>
            <person name="Dong Z."/>
            <person name="Zhang K."/>
            <person name="Zhang X."/>
            <person name="Luo M.C."/>
            <person name="Dvorak J."/>
            <person name="Tong Y."/>
            <person name="Wang J."/>
            <person name="Yang H."/>
            <person name="Li Z."/>
            <person name="Wang D."/>
            <person name="Zhang A."/>
            <person name="Wang J."/>
        </authorList>
    </citation>
    <scope>NUCLEOTIDE SEQUENCE</scope>
    <source>
        <strain evidence="2">cv. G1812</strain>
    </source>
</reference>
<dbReference type="Proteomes" id="UP000015106">
    <property type="component" value="Chromosome 6"/>
</dbReference>
<dbReference type="AlphaFoldDB" id="A0A8R7UPY0"/>
<keyword evidence="2" id="KW-1185">Reference proteome</keyword>
<organism evidence="1 2">
    <name type="scientific">Triticum urartu</name>
    <name type="common">Red wild einkorn</name>
    <name type="synonym">Crithodium urartu</name>
    <dbReference type="NCBI Taxonomy" id="4572"/>
    <lineage>
        <taxon>Eukaryota</taxon>
        <taxon>Viridiplantae</taxon>
        <taxon>Streptophyta</taxon>
        <taxon>Embryophyta</taxon>
        <taxon>Tracheophyta</taxon>
        <taxon>Spermatophyta</taxon>
        <taxon>Magnoliopsida</taxon>
        <taxon>Liliopsida</taxon>
        <taxon>Poales</taxon>
        <taxon>Poaceae</taxon>
        <taxon>BOP clade</taxon>
        <taxon>Pooideae</taxon>
        <taxon>Triticodae</taxon>
        <taxon>Triticeae</taxon>
        <taxon>Triticinae</taxon>
        <taxon>Triticum</taxon>
    </lineage>
</organism>
<dbReference type="EnsemblPlants" id="TuG1812G0600000164.01.T02">
    <property type="protein sequence ID" value="TuG1812G0600000164.01.T02"/>
    <property type="gene ID" value="TuG1812G0600000164.01"/>
</dbReference>
<reference evidence="1" key="2">
    <citation type="submission" date="2018-03" db="EMBL/GenBank/DDBJ databases">
        <title>The Triticum urartu genome reveals the dynamic nature of wheat genome evolution.</title>
        <authorList>
            <person name="Ling H."/>
            <person name="Ma B."/>
            <person name="Shi X."/>
            <person name="Liu H."/>
            <person name="Dong L."/>
            <person name="Sun H."/>
            <person name="Cao Y."/>
            <person name="Gao Q."/>
            <person name="Zheng S."/>
            <person name="Li Y."/>
            <person name="Yu Y."/>
            <person name="Du H."/>
            <person name="Qi M."/>
            <person name="Li Y."/>
            <person name="Yu H."/>
            <person name="Cui Y."/>
            <person name="Wang N."/>
            <person name="Chen C."/>
            <person name="Wu H."/>
            <person name="Zhao Y."/>
            <person name="Zhang J."/>
            <person name="Li Y."/>
            <person name="Zhou W."/>
            <person name="Zhang B."/>
            <person name="Hu W."/>
            <person name="Eijk M."/>
            <person name="Tang J."/>
            <person name="Witsenboer H."/>
            <person name="Zhao S."/>
            <person name="Li Z."/>
            <person name="Zhang A."/>
            <person name="Wang D."/>
            <person name="Liang C."/>
        </authorList>
    </citation>
    <scope>NUCLEOTIDE SEQUENCE [LARGE SCALE GENOMIC DNA]</scope>
    <source>
        <strain evidence="1">cv. G1812</strain>
    </source>
</reference>
<name>A0A8R7UPY0_TRIUA</name>
<protein>
    <submittedName>
        <fullName evidence="1">Uncharacterized protein</fullName>
    </submittedName>
</protein>
<evidence type="ECO:0000313" key="1">
    <source>
        <dbReference type="EnsemblPlants" id="TuG1812G0600000164.01.T02"/>
    </source>
</evidence>
<sequence>MSTVAEEWVIENIWAKKLLFSRWLNLAPASAAIAYYFNRKPQMIEALCKLSFNGNSHNRAFYV</sequence>
<dbReference type="Gramene" id="TuG1812G0600000164.01.T02">
    <property type="protein sequence ID" value="TuG1812G0600000164.01.T02"/>
    <property type="gene ID" value="TuG1812G0600000164.01"/>
</dbReference>
<proteinExistence type="predicted"/>